<comment type="similarity">
    <text evidence="1">Belongs to the methyltransferase superfamily.</text>
</comment>
<dbReference type="Gene3D" id="3.40.50.150">
    <property type="entry name" value="Vaccinia Virus protein VP39"/>
    <property type="match status" value="1"/>
</dbReference>
<sequence length="273" mass="30444">MAAIHPVSQVGFAKGTNEQYNKVRSQYQPPVLSHLRQAIKSPGPLDIVEIGSGTGLLTRGLLAHEEWKDAVRSYRAVEPSEGMRETFAKYTSDERIVLVEGTFAETGAESGWADLIVIGQAFHWCLDHEAAAAEFARVLKPGGVLALIWIQEGRETAPWVEQFRARIERDEGDAPHYRSGVWRQLFKTPSYAKLFGPPEETSIHHSTTDTLEGVISRGLTSSRVVVLSDAEKEVFVEDVKGIVQRGEGLVWIDKEKGTFEHPERTDIIISRRV</sequence>
<comment type="caution">
    <text evidence="5">The sequence shown here is derived from an EMBL/GenBank/DDBJ whole genome shotgun (WGS) entry which is preliminary data.</text>
</comment>
<dbReference type="AlphaFoldDB" id="A0AAD7F3A0"/>
<dbReference type="SUPFAM" id="SSF53335">
    <property type="entry name" value="S-adenosyl-L-methionine-dependent methyltransferases"/>
    <property type="match status" value="1"/>
</dbReference>
<name>A0AAD7F3A0_9AGAR</name>
<dbReference type="Pfam" id="PF08241">
    <property type="entry name" value="Methyltransf_11"/>
    <property type="match status" value="1"/>
</dbReference>
<keyword evidence="6" id="KW-1185">Reference proteome</keyword>
<evidence type="ECO:0000313" key="5">
    <source>
        <dbReference type="EMBL" id="KAJ7363820.1"/>
    </source>
</evidence>
<dbReference type="GO" id="GO:0008757">
    <property type="term" value="F:S-adenosylmethionine-dependent methyltransferase activity"/>
    <property type="evidence" value="ECO:0007669"/>
    <property type="project" value="InterPro"/>
</dbReference>
<keyword evidence="3" id="KW-0808">Transferase</keyword>
<dbReference type="InterPro" id="IPR051052">
    <property type="entry name" value="Diverse_substrate_MTase"/>
</dbReference>
<protein>
    <submittedName>
        <fullName evidence="5">S-adenosyl-L-methionine-dependent methyltransferase</fullName>
    </submittedName>
</protein>
<dbReference type="CDD" id="cd02440">
    <property type="entry name" value="AdoMet_MTases"/>
    <property type="match status" value="1"/>
</dbReference>
<dbReference type="PANTHER" id="PTHR44942:SF4">
    <property type="entry name" value="METHYLTRANSFERASE TYPE 11 DOMAIN-CONTAINING PROTEIN"/>
    <property type="match status" value="1"/>
</dbReference>
<dbReference type="GO" id="GO:0032259">
    <property type="term" value="P:methylation"/>
    <property type="evidence" value="ECO:0007669"/>
    <property type="project" value="UniProtKB-KW"/>
</dbReference>
<dbReference type="Proteomes" id="UP001218218">
    <property type="component" value="Unassembled WGS sequence"/>
</dbReference>
<evidence type="ECO:0000259" key="4">
    <source>
        <dbReference type="Pfam" id="PF08241"/>
    </source>
</evidence>
<evidence type="ECO:0000256" key="2">
    <source>
        <dbReference type="ARBA" id="ARBA00022603"/>
    </source>
</evidence>
<reference evidence="5" key="1">
    <citation type="submission" date="2023-03" db="EMBL/GenBank/DDBJ databases">
        <title>Massive genome expansion in bonnet fungi (Mycena s.s.) driven by repeated elements and novel gene families across ecological guilds.</title>
        <authorList>
            <consortium name="Lawrence Berkeley National Laboratory"/>
            <person name="Harder C.B."/>
            <person name="Miyauchi S."/>
            <person name="Viragh M."/>
            <person name="Kuo A."/>
            <person name="Thoen E."/>
            <person name="Andreopoulos B."/>
            <person name="Lu D."/>
            <person name="Skrede I."/>
            <person name="Drula E."/>
            <person name="Henrissat B."/>
            <person name="Morin E."/>
            <person name="Kohler A."/>
            <person name="Barry K."/>
            <person name="LaButti K."/>
            <person name="Morin E."/>
            <person name="Salamov A."/>
            <person name="Lipzen A."/>
            <person name="Mereny Z."/>
            <person name="Hegedus B."/>
            <person name="Baldrian P."/>
            <person name="Stursova M."/>
            <person name="Weitz H."/>
            <person name="Taylor A."/>
            <person name="Grigoriev I.V."/>
            <person name="Nagy L.G."/>
            <person name="Martin F."/>
            <person name="Kauserud H."/>
        </authorList>
    </citation>
    <scope>NUCLEOTIDE SEQUENCE</scope>
    <source>
        <strain evidence="5">CBHHK002</strain>
    </source>
</reference>
<keyword evidence="2 5" id="KW-0489">Methyltransferase</keyword>
<evidence type="ECO:0000256" key="3">
    <source>
        <dbReference type="ARBA" id="ARBA00022679"/>
    </source>
</evidence>
<accession>A0AAD7F3A0</accession>
<dbReference type="InterPro" id="IPR013216">
    <property type="entry name" value="Methyltransf_11"/>
</dbReference>
<gene>
    <name evidence="5" type="ORF">DFH08DRAFT_837657</name>
</gene>
<evidence type="ECO:0000313" key="6">
    <source>
        <dbReference type="Proteomes" id="UP001218218"/>
    </source>
</evidence>
<dbReference type="InterPro" id="IPR029063">
    <property type="entry name" value="SAM-dependent_MTases_sf"/>
</dbReference>
<feature type="domain" description="Methyltransferase type 11" evidence="4">
    <location>
        <begin position="48"/>
        <end position="146"/>
    </location>
</feature>
<evidence type="ECO:0000256" key="1">
    <source>
        <dbReference type="ARBA" id="ARBA00008361"/>
    </source>
</evidence>
<organism evidence="5 6">
    <name type="scientific">Mycena albidolilacea</name>
    <dbReference type="NCBI Taxonomy" id="1033008"/>
    <lineage>
        <taxon>Eukaryota</taxon>
        <taxon>Fungi</taxon>
        <taxon>Dikarya</taxon>
        <taxon>Basidiomycota</taxon>
        <taxon>Agaricomycotina</taxon>
        <taxon>Agaricomycetes</taxon>
        <taxon>Agaricomycetidae</taxon>
        <taxon>Agaricales</taxon>
        <taxon>Marasmiineae</taxon>
        <taxon>Mycenaceae</taxon>
        <taxon>Mycena</taxon>
    </lineage>
</organism>
<dbReference type="PANTHER" id="PTHR44942">
    <property type="entry name" value="METHYLTRANSF_11 DOMAIN-CONTAINING PROTEIN"/>
    <property type="match status" value="1"/>
</dbReference>
<proteinExistence type="inferred from homology"/>
<dbReference type="EMBL" id="JARIHO010000003">
    <property type="protein sequence ID" value="KAJ7363820.1"/>
    <property type="molecule type" value="Genomic_DNA"/>
</dbReference>